<keyword evidence="2" id="KW-1185">Reference proteome</keyword>
<dbReference type="RefSeq" id="WP_148707226.1">
    <property type="nucleotide sequence ID" value="NZ_QLLL01000002.1"/>
</dbReference>
<comment type="caution">
    <text evidence="1">The sequence shown here is derived from an EMBL/GenBank/DDBJ whole genome shotgun (WGS) entry which is preliminary data.</text>
</comment>
<gene>
    <name evidence="1" type="ORF">LX64_01430</name>
</gene>
<dbReference type="PROSITE" id="PS51257">
    <property type="entry name" value="PROKAR_LIPOPROTEIN"/>
    <property type="match status" value="1"/>
</dbReference>
<evidence type="ECO:0000313" key="1">
    <source>
        <dbReference type="EMBL" id="RAJ08776.1"/>
    </source>
</evidence>
<reference evidence="1 2" key="1">
    <citation type="submission" date="2018-06" db="EMBL/GenBank/DDBJ databases">
        <title>Genomic Encyclopedia of Archaeal and Bacterial Type Strains, Phase II (KMG-II): from individual species to whole genera.</title>
        <authorList>
            <person name="Goeker M."/>
        </authorList>
    </citation>
    <scope>NUCLEOTIDE SEQUENCE [LARGE SCALE GENOMIC DNA]</scope>
    <source>
        <strain evidence="1 2">DSM 23857</strain>
    </source>
</reference>
<evidence type="ECO:0000313" key="2">
    <source>
        <dbReference type="Proteomes" id="UP000249547"/>
    </source>
</evidence>
<protein>
    <recommendedName>
        <fullName evidence="3">Lipoprotein</fullName>
    </recommendedName>
</protein>
<dbReference type="Proteomes" id="UP000249547">
    <property type="component" value="Unassembled WGS sequence"/>
</dbReference>
<accession>A0A327QVT6</accession>
<dbReference type="AlphaFoldDB" id="A0A327QVT6"/>
<name>A0A327QVT6_9BACT</name>
<organism evidence="1 2">
    <name type="scientific">Chitinophaga skermanii</name>
    <dbReference type="NCBI Taxonomy" id="331697"/>
    <lineage>
        <taxon>Bacteria</taxon>
        <taxon>Pseudomonadati</taxon>
        <taxon>Bacteroidota</taxon>
        <taxon>Chitinophagia</taxon>
        <taxon>Chitinophagales</taxon>
        <taxon>Chitinophagaceae</taxon>
        <taxon>Chitinophaga</taxon>
    </lineage>
</organism>
<sequence length="197" mass="22667">MLRPPVLVIILISSVFFSCTNSRNSNESKDSTLSNVQVKDSSLHSNDIINKERTDTMTFPEAMYARMLAADTGSYLIVERQSNGMKIKLAYKDSIPMMLESPALDDGGDEVGLVKFYFWNDGSMCYLIQTELYITFKVLNGLSLYHFTKRGNQLNWTETKFPNQEALEWKIKEFKEEMKASANCFLNLNFPARIWRL</sequence>
<proteinExistence type="predicted"/>
<evidence type="ECO:0008006" key="3">
    <source>
        <dbReference type="Google" id="ProtNLM"/>
    </source>
</evidence>
<dbReference type="EMBL" id="QLLL01000002">
    <property type="protein sequence ID" value="RAJ08776.1"/>
    <property type="molecule type" value="Genomic_DNA"/>
</dbReference>